<organism evidence="1 2">
    <name type="scientific">Pyrocoelia pectoralis</name>
    <dbReference type="NCBI Taxonomy" id="417401"/>
    <lineage>
        <taxon>Eukaryota</taxon>
        <taxon>Metazoa</taxon>
        <taxon>Ecdysozoa</taxon>
        <taxon>Arthropoda</taxon>
        <taxon>Hexapoda</taxon>
        <taxon>Insecta</taxon>
        <taxon>Pterygota</taxon>
        <taxon>Neoptera</taxon>
        <taxon>Endopterygota</taxon>
        <taxon>Coleoptera</taxon>
        <taxon>Polyphaga</taxon>
        <taxon>Elateriformia</taxon>
        <taxon>Elateroidea</taxon>
        <taxon>Lampyridae</taxon>
        <taxon>Lampyrinae</taxon>
        <taxon>Pyrocoelia</taxon>
    </lineage>
</organism>
<accession>A0AAN7VGK9</accession>
<keyword evidence="2" id="KW-1185">Reference proteome</keyword>
<dbReference type="AlphaFoldDB" id="A0AAN7VGK9"/>
<evidence type="ECO:0000313" key="2">
    <source>
        <dbReference type="Proteomes" id="UP001329430"/>
    </source>
</evidence>
<dbReference type="Proteomes" id="UP001329430">
    <property type="component" value="Chromosome 4"/>
</dbReference>
<gene>
    <name evidence="1" type="ORF">RI129_006213</name>
</gene>
<proteinExistence type="predicted"/>
<dbReference type="EMBL" id="JAVRBK010000004">
    <property type="protein sequence ID" value="KAK5644913.1"/>
    <property type="molecule type" value="Genomic_DNA"/>
</dbReference>
<name>A0AAN7VGK9_9COLE</name>
<protein>
    <submittedName>
        <fullName evidence="1">Uncharacterized protein</fullName>
    </submittedName>
</protein>
<evidence type="ECO:0000313" key="1">
    <source>
        <dbReference type="EMBL" id="KAK5644913.1"/>
    </source>
</evidence>
<comment type="caution">
    <text evidence="1">The sequence shown here is derived from an EMBL/GenBank/DDBJ whole genome shotgun (WGS) entry which is preliminary data.</text>
</comment>
<reference evidence="1 2" key="1">
    <citation type="journal article" date="2024" name="Insects">
        <title>An Improved Chromosome-Level Genome Assembly of the Firefly Pyrocoelia pectoralis.</title>
        <authorList>
            <person name="Fu X."/>
            <person name="Meyer-Rochow V.B."/>
            <person name="Ballantyne L."/>
            <person name="Zhu X."/>
        </authorList>
    </citation>
    <scope>NUCLEOTIDE SEQUENCE [LARGE SCALE GENOMIC DNA]</scope>
    <source>
        <strain evidence="1">XCY_ONT2</strain>
    </source>
</reference>
<sequence length="104" mass="12542">MWNVYERTLAGNDRTNNFVEAAHRRMQNELGVDHPTMWKFIDGIRKVQSGRDVYYEAYVRGEEPVPKRRKYIQADRRILHIVQDFENRTTNEYLRGIAHNFLMQ</sequence>